<organism evidence="1 2">
    <name type="scientific">Yaniella flava</name>
    <dbReference type="NCBI Taxonomy" id="287930"/>
    <lineage>
        <taxon>Bacteria</taxon>
        <taxon>Bacillati</taxon>
        <taxon>Actinomycetota</taxon>
        <taxon>Actinomycetes</taxon>
        <taxon>Micrococcales</taxon>
        <taxon>Micrococcaceae</taxon>
        <taxon>Yaniella</taxon>
    </lineage>
</organism>
<comment type="caution">
    <text evidence="1">The sequence shown here is derived from an EMBL/GenBank/DDBJ whole genome shotgun (WGS) entry which is preliminary data.</text>
</comment>
<evidence type="ECO:0000313" key="2">
    <source>
        <dbReference type="Proteomes" id="UP001501461"/>
    </source>
</evidence>
<protein>
    <submittedName>
        <fullName evidence="1">Uncharacterized protein</fullName>
    </submittedName>
</protein>
<evidence type="ECO:0000313" key="1">
    <source>
        <dbReference type="EMBL" id="GAA2031728.1"/>
    </source>
</evidence>
<reference evidence="1 2" key="1">
    <citation type="journal article" date="2019" name="Int. J. Syst. Evol. Microbiol.">
        <title>The Global Catalogue of Microorganisms (GCM) 10K type strain sequencing project: providing services to taxonomists for standard genome sequencing and annotation.</title>
        <authorList>
            <consortium name="The Broad Institute Genomics Platform"/>
            <consortium name="The Broad Institute Genome Sequencing Center for Infectious Disease"/>
            <person name="Wu L."/>
            <person name="Ma J."/>
        </authorList>
    </citation>
    <scope>NUCLEOTIDE SEQUENCE [LARGE SCALE GENOMIC DNA]</scope>
    <source>
        <strain evidence="1 2">JCM 13595</strain>
    </source>
</reference>
<accession>A0ABN2U960</accession>
<dbReference type="EMBL" id="BAAAMN010000016">
    <property type="protein sequence ID" value="GAA2031728.1"/>
    <property type="molecule type" value="Genomic_DNA"/>
</dbReference>
<gene>
    <name evidence="1" type="ORF">GCM10009720_09960</name>
</gene>
<name>A0ABN2U960_9MICC</name>
<proteinExistence type="predicted"/>
<keyword evidence="2" id="KW-1185">Reference proteome</keyword>
<dbReference type="Proteomes" id="UP001501461">
    <property type="component" value="Unassembled WGS sequence"/>
</dbReference>
<sequence>MAARFLTNLSHQTELLPVSPPDGTGREMVFVDFDDMAIEVFSPNKHGAGLGYYTLRGLNGLTATISTAKAAPLILGQQLARFGVLSVRAAGADYSVTVPQNAAVMNAIADTPADA</sequence>